<evidence type="ECO:0000313" key="3">
    <source>
        <dbReference type="Proteomes" id="UP000013909"/>
    </source>
</evidence>
<dbReference type="InterPro" id="IPR019734">
    <property type="entry name" value="TPR_rpt"/>
</dbReference>
<dbReference type="PANTHER" id="PTHR12558:SF44">
    <property type="entry name" value="TETRATRICOPEPTIDE REPEAT-CONTAINING PROTEIN"/>
    <property type="match status" value="1"/>
</dbReference>
<dbReference type="PATRIC" id="fig|1288963.3.peg.3014"/>
<dbReference type="Pfam" id="PF17128">
    <property type="entry name" value="DUF5107"/>
    <property type="match status" value="1"/>
</dbReference>
<dbReference type="InterPro" id="IPR011990">
    <property type="entry name" value="TPR-like_helical_dom_sf"/>
</dbReference>
<name>R7ZR66_9BACT</name>
<gene>
    <name evidence="2" type="ORF">ADIS_3022</name>
</gene>
<protein>
    <submittedName>
        <fullName evidence="2">TPR-domain containing protein</fullName>
    </submittedName>
</protein>
<dbReference type="Gene3D" id="1.25.40.10">
    <property type="entry name" value="Tetratricopeptide repeat domain"/>
    <property type="match status" value="3"/>
</dbReference>
<dbReference type="GO" id="GO:0051301">
    <property type="term" value="P:cell division"/>
    <property type="evidence" value="ECO:0007669"/>
    <property type="project" value="TreeGrafter"/>
</dbReference>
<dbReference type="PANTHER" id="PTHR12558">
    <property type="entry name" value="CELL DIVISION CYCLE 16,23,27"/>
    <property type="match status" value="1"/>
</dbReference>
<dbReference type="AlphaFoldDB" id="R7ZR66"/>
<dbReference type="STRING" id="1232681.ADIS_3022"/>
<proteinExistence type="predicted"/>
<feature type="domain" description="DUF5107" evidence="1">
    <location>
        <begin position="51"/>
        <end position="355"/>
    </location>
</feature>
<sequence>MFRYFLLSVTIGVVSQAVFGQQATVSESKRTFTTYPFGDPTPIAAFAYKPDIYPYFRFEGYSVQPVDQEWKEVRLENDYLSVSILPEIGGRVWGAREKSTGYDFIYENGVVKFRNIAMRGPWASGGIEFNFGIIGHAPSTASPVDYVYFENPDGSVTCVVGTMDLPSRTQWRVKINLPKDKAYFETEGLWYNPEPLRQPYYNWMTAAAHVGDDQEFFYPGHIALQHSGSLIDWPIQDGRNVAMYRENNFGSSKSHHMAGSFQNHFGGYFHDKGVGFGHFSNYEEMPGKKLWLWALSRSGGIWEDLLTDNDGQYMEFQAGRMLNQFSPTRQVPTPLTKAGFTPYTLDKWTDYWFPVKQTGGISEVSTDGVFFVENKNGQVGIRFNPFRTITGELEFWIDGQKRGSLPLNAKPMDVINHTLAVREGMKHLEIKLKNKTLYAWQEKDPNRLSRPFDAEPAPKLSEADDFYYQARQEYNSRNYNGAKKLYENCLEIDPGHQRARIDLSELAFRFADYDVALAHIVKALSTDFYDPQANFVAASIYREKDQPTDALEAYGWAARSMEFRSGAYTAMSEIYLHQDDLAKAETYARKALDYNRYQVMAYQVLAVAARLTDRAEHASNWLNQLLEIDPLSHFARFEQYLLKLPGTSLSAFDDGIKNEFPFQTYLEIASIYLKYGRNEDAIAALKSSPTHALVHLWHSYLEGESGGSQLDAFLAKPIDWVFPFRKETFRMLEWAVKEKPHWKSSYYLALNGMNLGRESKSKQLLVELGNAPDEYSFYLNRAALLKDYANYSPLDDLQKALEMDPGQWRNHHRLAQTYEHMGDHGKQQEILEAAVAKFPGNYMLELDLIRSWAALGAYEKAMKGLSTIHVLPYEGAGEGRNVFEQVYLNAALEDLREKRFREANAKVTKSLEWPENLGVGKPFETDETIQNYLFALIAKAAGRQKAYRNRLEMVVGQPESQSRRLLRPQSALVIRALEDLNRKDEADKLWNNIQQGTNRQAVINLGVLTGRITDQEVTENREYQLMKKILDAAGRN</sequence>
<dbReference type="Pfam" id="PF13181">
    <property type="entry name" value="TPR_8"/>
    <property type="match status" value="1"/>
</dbReference>
<dbReference type="SMART" id="SM00028">
    <property type="entry name" value="TPR"/>
    <property type="match status" value="6"/>
</dbReference>
<evidence type="ECO:0000313" key="2">
    <source>
        <dbReference type="EMBL" id="EON76572.1"/>
    </source>
</evidence>
<accession>R7ZR66</accession>
<organism evidence="2 3">
    <name type="scientific">Lunatimonas lonarensis</name>
    <dbReference type="NCBI Taxonomy" id="1232681"/>
    <lineage>
        <taxon>Bacteria</taxon>
        <taxon>Pseudomonadati</taxon>
        <taxon>Bacteroidota</taxon>
        <taxon>Cytophagia</taxon>
        <taxon>Cytophagales</taxon>
        <taxon>Cyclobacteriaceae</taxon>
    </lineage>
</organism>
<dbReference type="SUPFAM" id="SSF48452">
    <property type="entry name" value="TPR-like"/>
    <property type="match status" value="2"/>
</dbReference>
<dbReference type="EMBL" id="AQHR01000085">
    <property type="protein sequence ID" value="EON76572.1"/>
    <property type="molecule type" value="Genomic_DNA"/>
</dbReference>
<reference evidence="2 3" key="1">
    <citation type="submission" date="2013-02" db="EMBL/GenBank/DDBJ databases">
        <title>A novel strain isolated from Lonar lake, Maharashtra, India.</title>
        <authorList>
            <person name="Singh A."/>
        </authorList>
    </citation>
    <scope>NUCLEOTIDE SEQUENCE [LARGE SCALE GENOMIC DNA]</scope>
    <source>
        <strain evidence="2 3">AK24</strain>
    </source>
</reference>
<evidence type="ECO:0000259" key="1">
    <source>
        <dbReference type="Pfam" id="PF17128"/>
    </source>
</evidence>
<dbReference type="Proteomes" id="UP000013909">
    <property type="component" value="Unassembled WGS sequence"/>
</dbReference>
<comment type="caution">
    <text evidence="2">The sequence shown here is derived from an EMBL/GenBank/DDBJ whole genome shotgun (WGS) entry which is preliminary data.</text>
</comment>
<keyword evidence="3" id="KW-1185">Reference proteome</keyword>
<dbReference type="InterPro" id="IPR033396">
    <property type="entry name" value="DUF5107"/>
</dbReference>